<dbReference type="Proteomes" id="UP000028073">
    <property type="component" value="Unassembled WGS sequence"/>
</dbReference>
<dbReference type="PANTHER" id="PTHR43321:SF3">
    <property type="entry name" value="GLUTAMATE DECARBOXYLASE"/>
    <property type="match status" value="1"/>
</dbReference>
<evidence type="ECO:0000313" key="9">
    <source>
        <dbReference type="EMBL" id="KEQ16814.1"/>
    </source>
</evidence>
<dbReference type="eggNOG" id="COG0076">
    <property type="taxonomic scope" value="Bacteria"/>
</dbReference>
<organism evidence="9 10">
    <name type="scientific">Endozoicomonas numazuensis</name>
    <dbReference type="NCBI Taxonomy" id="1137799"/>
    <lineage>
        <taxon>Bacteria</taxon>
        <taxon>Pseudomonadati</taxon>
        <taxon>Pseudomonadota</taxon>
        <taxon>Gammaproteobacteria</taxon>
        <taxon>Oceanospirillales</taxon>
        <taxon>Endozoicomonadaceae</taxon>
        <taxon>Endozoicomonas</taxon>
    </lineage>
</organism>
<evidence type="ECO:0000256" key="6">
    <source>
        <dbReference type="ARBA" id="ARBA00048868"/>
    </source>
</evidence>
<dbReference type="GO" id="GO:0006538">
    <property type="term" value="P:L-glutamate catabolic process"/>
    <property type="evidence" value="ECO:0007669"/>
    <property type="project" value="TreeGrafter"/>
</dbReference>
<evidence type="ECO:0000256" key="8">
    <source>
        <dbReference type="RuleBase" id="RU000382"/>
    </source>
</evidence>
<dbReference type="Gene3D" id="3.90.1150.160">
    <property type="match status" value="1"/>
</dbReference>
<sequence>MIKNELLMDAKPGLNLATFCNEAYTDPWGEKVVKDSIMKNFIDHTEYPGTNLAEKRSTRMLAKELGTQFDEKAPAHKQEEAAQALYGTATIGSSEAVMLGLIAHKFIWNLKQRVLLDNSDTLGIKVDARDRPVVLMSSQVHGCWDKFCRYYDATSLYIEVDGSPYAIHDGDIVKKVLETEIEDPVSPYAKQIRTAMGYKPGTQKGRCIVELVMAVGTCVGTTFTGNSDNVPAIDDAVDNFCLEQNKQYSDEQQQQFNELYQQEYARLYPQQPAPKRIPEIMDIPVHIDAASAGFVLMFSSSGSAIPFNFKDCPKRVLSINVSNHKFGMTFTGMGSAIFKDSSVVDPSLVYNIAYLGGSFDDYTVNFSRGSAMIVMQYYNFLRFGRRGYRDIMDNCVENSRWFVKQLELNPKLSQHFTNVSNIDISGENERMELPIIALTWTDPDNKPSWDLVDMPDKLAQSGWVVPAYNIRVHTPEDTDGIQFLRIVVQQVVTRDKLNTLLQSMEVALSQLDDSGTRQTKRLIKALLAP</sequence>
<dbReference type="PANTHER" id="PTHR43321">
    <property type="entry name" value="GLUTAMATE DECARBOXYLASE"/>
    <property type="match status" value="1"/>
</dbReference>
<name>A0A081NEE1_9GAMM</name>
<comment type="similarity">
    <text evidence="2 8">Belongs to the group II decarboxylase family.</text>
</comment>
<dbReference type="SUPFAM" id="SSF53383">
    <property type="entry name" value="PLP-dependent transferases"/>
    <property type="match status" value="1"/>
</dbReference>
<dbReference type="InterPro" id="IPR015424">
    <property type="entry name" value="PyrdxlP-dep_Trfase"/>
</dbReference>
<evidence type="ECO:0000256" key="3">
    <source>
        <dbReference type="ARBA" id="ARBA00012421"/>
    </source>
</evidence>
<evidence type="ECO:0000256" key="5">
    <source>
        <dbReference type="ARBA" id="ARBA00023239"/>
    </source>
</evidence>
<comment type="caution">
    <text evidence="9">The sequence shown here is derived from an EMBL/GenBank/DDBJ whole genome shotgun (WGS) entry which is preliminary data.</text>
</comment>
<dbReference type="GO" id="GO:0005829">
    <property type="term" value="C:cytosol"/>
    <property type="evidence" value="ECO:0007669"/>
    <property type="project" value="TreeGrafter"/>
</dbReference>
<dbReference type="Pfam" id="PF00282">
    <property type="entry name" value="Pyridoxal_deC"/>
    <property type="match status" value="2"/>
</dbReference>
<dbReference type="EMBL" id="JOKH01000004">
    <property type="protein sequence ID" value="KEQ16814.1"/>
    <property type="molecule type" value="Genomic_DNA"/>
</dbReference>
<dbReference type="Gene3D" id="3.40.640.10">
    <property type="entry name" value="Type I PLP-dependent aspartate aminotransferase-like (Major domain)"/>
    <property type="match status" value="1"/>
</dbReference>
<dbReference type="OrthoDB" id="9803665at2"/>
<dbReference type="InterPro" id="IPR010107">
    <property type="entry name" value="Glutamate_decarboxylase"/>
</dbReference>
<reference evidence="9 10" key="1">
    <citation type="submission" date="2014-06" db="EMBL/GenBank/DDBJ databases">
        <title>Whole Genome Sequences of Three Symbiotic Endozoicomonas Bacteria.</title>
        <authorList>
            <person name="Neave M.J."/>
            <person name="Apprill A."/>
            <person name="Voolstra C.R."/>
        </authorList>
    </citation>
    <scope>NUCLEOTIDE SEQUENCE [LARGE SCALE GENOMIC DNA]</scope>
    <source>
        <strain evidence="9 10">DSM 25634</strain>
    </source>
</reference>
<dbReference type="EC" id="4.1.1.15" evidence="3"/>
<dbReference type="RefSeq" id="WP_034838958.1">
    <property type="nucleotide sequence ID" value="NZ_JOKH01000004.1"/>
</dbReference>
<dbReference type="GO" id="GO:0030170">
    <property type="term" value="F:pyridoxal phosphate binding"/>
    <property type="evidence" value="ECO:0007669"/>
    <property type="project" value="InterPro"/>
</dbReference>
<dbReference type="STRING" id="1137799.GZ78_19270"/>
<proteinExistence type="inferred from homology"/>
<evidence type="ECO:0000256" key="4">
    <source>
        <dbReference type="ARBA" id="ARBA00022898"/>
    </source>
</evidence>
<keyword evidence="10" id="KW-1185">Reference proteome</keyword>
<feature type="modified residue" description="N6-(pyridoxal phosphate)lysine" evidence="7">
    <location>
        <position position="325"/>
    </location>
</feature>
<evidence type="ECO:0000313" key="10">
    <source>
        <dbReference type="Proteomes" id="UP000028073"/>
    </source>
</evidence>
<gene>
    <name evidence="9" type="ORF">GZ78_19270</name>
</gene>
<keyword evidence="4 7" id="KW-0663">Pyridoxal phosphate</keyword>
<comment type="catalytic activity">
    <reaction evidence="6">
        <text>L-glutamate + H(+) = 4-aminobutanoate + CO2</text>
        <dbReference type="Rhea" id="RHEA:17785"/>
        <dbReference type="ChEBI" id="CHEBI:15378"/>
        <dbReference type="ChEBI" id="CHEBI:16526"/>
        <dbReference type="ChEBI" id="CHEBI:29985"/>
        <dbReference type="ChEBI" id="CHEBI:59888"/>
        <dbReference type="EC" id="4.1.1.15"/>
    </reaction>
</comment>
<evidence type="ECO:0000256" key="2">
    <source>
        <dbReference type="ARBA" id="ARBA00009533"/>
    </source>
</evidence>
<dbReference type="InterPro" id="IPR015421">
    <property type="entry name" value="PyrdxlP-dep_Trfase_major"/>
</dbReference>
<evidence type="ECO:0000256" key="7">
    <source>
        <dbReference type="PIRSR" id="PIRSR602129-50"/>
    </source>
</evidence>
<keyword evidence="5 8" id="KW-0456">Lyase</keyword>
<comment type="cofactor">
    <cofactor evidence="1 7 8">
        <name>pyridoxal 5'-phosphate</name>
        <dbReference type="ChEBI" id="CHEBI:597326"/>
    </cofactor>
</comment>
<dbReference type="GO" id="GO:0004351">
    <property type="term" value="F:glutamate decarboxylase activity"/>
    <property type="evidence" value="ECO:0007669"/>
    <property type="project" value="UniProtKB-EC"/>
</dbReference>
<dbReference type="InterPro" id="IPR002129">
    <property type="entry name" value="PyrdxlP-dep_de-COase"/>
</dbReference>
<protein>
    <recommendedName>
        <fullName evidence="3">glutamate decarboxylase</fullName>
        <ecNumber evidence="3">4.1.1.15</ecNumber>
    </recommendedName>
</protein>
<accession>A0A081NEE1</accession>
<dbReference type="AlphaFoldDB" id="A0A081NEE1"/>
<evidence type="ECO:0000256" key="1">
    <source>
        <dbReference type="ARBA" id="ARBA00001933"/>
    </source>
</evidence>